<dbReference type="Pfam" id="PF06075">
    <property type="entry name" value="DUF936"/>
    <property type="match status" value="1"/>
</dbReference>
<feature type="region of interest" description="Disordered" evidence="1">
    <location>
        <begin position="346"/>
        <end position="400"/>
    </location>
</feature>
<dbReference type="Pfam" id="PF21647">
    <property type="entry name" value="DUF6857"/>
    <property type="match status" value="1"/>
</dbReference>
<keyword evidence="5" id="KW-1185">Reference proteome</keyword>
<accession>A0A8J5FFX2</accession>
<dbReference type="PANTHER" id="PTHR31928:SF6">
    <property type="entry name" value="DUF936 DOMAIN-CONTAINING PROTEIN"/>
    <property type="match status" value="1"/>
</dbReference>
<protein>
    <submittedName>
        <fullName evidence="4">Uncharacterized protein</fullName>
    </submittedName>
</protein>
<name>A0A8J5FFX2_ZINOF</name>
<feature type="compositionally biased region" description="Low complexity" evidence="1">
    <location>
        <begin position="170"/>
        <end position="179"/>
    </location>
</feature>
<dbReference type="OrthoDB" id="1602505at2759"/>
<dbReference type="InterPro" id="IPR048297">
    <property type="entry name" value="DUF936_dom_pln"/>
</dbReference>
<feature type="domain" description="DUF936" evidence="2">
    <location>
        <begin position="4"/>
        <end position="120"/>
    </location>
</feature>
<organism evidence="4 5">
    <name type="scientific">Zingiber officinale</name>
    <name type="common">Ginger</name>
    <name type="synonym">Amomum zingiber</name>
    <dbReference type="NCBI Taxonomy" id="94328"/>
    <lineage>
        <taxon>Eukaryota</taxon>
        <taxon>Viridiplantae</taxon>
        <taxon>Streptophyta</taxon>
        <taxon>Embryophyta</taxon>
        <taxon>Tracheophyta</taxon>
        <taxon>Spermatophyta</taxon>
        <taxon>Magnoliopsida</taxon>
        <taxon>Liliopsida</taxon>
        <taxon>Zingiberales</taxon>
        <taxon>Zingiberaceae</taxon>
        <taxon>Zingiber</taxon>
    </lineage>
</organism>
<evidence type="ECO:0000313" key="5">
    <source>
        <dbReference type="Proteomes" id="UP000734854"/>
    </source>
</evidence>
<sequence length="506" mass="54844">MAALAPGILQKLLNGMDKGAQKPVGEHRSAHLQVTDIVPADLDEKDLFPKRGFYIKLSDSSQSLYARLPFHQHDLVLSNKLQLGQFIQVDRLEPASPVPVIIGAKPLPGRHPLLGSPQPIERRSVKASPSVRRRGSWDQHPAGTTPSPATMKPSALDFEETTPTRGRPQRSVGAAVRSSVSGPLLSKLADGKEAGSSSVRKSCSISRFPRSKSLLDRDHKDIRLSSFAIVEEDSSSCASDEKSSSTATESLNCGTRNGEGISLPGKLRNLGKEALEHRDAAQKVALKALRDASTTETVVRVVKMFSELSSIAKPEAPAACLEQFLAFHRQIVQAVADIEAIQVATREESMKKQSDMDGPSILQERNHNSNKQDKQLNASPAKHSKSKSNQKAAAASNKKEQRDCVADEVALPISSLDNSIKLVRQIRTEAGKWFMGFLEGAVESGLKKSKGSSSGVGGLKLAPCPQSLILRVINWIELEQCGCKMADLHPRASQIARKLRIKAKNP</sequence>
<dbReference type="Proteomes" id="UP000734854">
    <property type="component" value="Unassembled WGS sequence"/>
</dbReference>
<evidence type="ECO:0000259" key="2">
    <source>
        <dbReference type="Pfam" id="PF06075"/>
    </source>
</evidence>
<proteinExistence type="predicted"/>
<feature type="compositionally biased region" description="Basic and acidic residues" evidence="1">
    <location>
        <begin position="364"/>
        <end position="374"/>
    </location>
</feature>
<reference evidence="4 5" key="1">
    <citation type="submission" date="2020-08" db="EMBL/GenBank/DDBJ databases">
        <title>Plant Genome Project.</title>
        <authorList>
            <person name="Zhang R.-G."/>
        </authorList>
    </citation>
    <scope>NUCLEOTIDE SEQUENCE [LARGE SCALE GENOMIC DNA]</scope>
    <source>
        <tissue evidence="4">Rhizome</tissue>
    </source>
</reference>
<dbReference type="AlphaFoldDB" id="A0A8J5FFX2"/>
<evidence type="ECO:0000313" key="4">
    <source>
        <dbReference type="EMBL" id="KAG6486525.1"/>
    </source>
</evidence>
<evidence type="ECO:0000256" key="1">
    <source>
        <dbReference type="SAM" id="MobiDB-lite"/>
    </source>
</evidence>
<feature type="domain" description="DUF6857" evidence="3">
    <location>
        <begin position="262"/>
        <end position="355"/>
    </location>
</feature>
<dbReference type="EMBL" id="JACMSC010000015">
    <property type="protein sequence ID" value="KAG6486525.1"/>
    <property type="molecule type" value="Genomic_DNA"/>
</dbReference>
<feature type="region of interest" description="Disordered" evidence="1">
    <location>
        <begin position="106"/>
        <end position="179"/>
    </location>
</feature>
<feature type="compositionally biased region" description="Basic and acidic residues" evidence="1">
    <location>
        <begin position="346"/>
        <end position="355"/>
    </location>
</feature>
<dbReference type="PANTHER" id="PTHR31928">
    <property type="entry name" value="EXPRESSED PROTEIN"/>
    <property type="match status" value="1"/>
</dbReference>
<dbReference type="InterPro" id="IPR049172">
    <property type="entry name" value="DUF6857_pln"/>
</dbReference>
<dbReference type="InterPro" id="IPR010341">
    <property type="entry name" value="DUF936_pln"/>
</dbReference>
<gene>
    <name evidence="4" type="ORF">ZIOFF_055101</name>
</gene>
<comment type="caution">
    <text evidence="4">The sequence shown here is derived from an EMBL/GenBank/DDBJ whole genome shotgun (WGS) entry which is preliminary data.</text>
</comment>
<evidence type="ECO:0000259" key="3">
    <source>
        <dbReference type="Pfam" id="PF21647"/>
    </source>
</evidence>